<dbReference type="RefSeq" id="WP_092078169.1">
    <property type="nucleotide sequence ID" value="NZ_FNAQ01000007.1"/>
</dbReference>
<dbReference type="OrthoDB" id="9803627at2"/>
<dbReference type="EMBL" id="FNAQ01000007">
    <property type="protein sequence ID" value="SDE30129.1"/>
    <property type="molecule type" value="Genomic_DNA"/>
</dbReference>
<keyword evidence="3" id="KW-1185">Reference proteome</keyword>
<evidence type="ECO:0000259" key="1">
    <source>
        <dbReference type="Pfam" id="PF04230"/>
    </source>
</evidence>
<keyword evidence="2" id="KW-0808">Transferase</keyword>
<sequence length="259" mass="28875">MKKPLKLYWSSGLKDGRKNFGDWLSPVLCEAISGRPVVHAKPNRCDLVAVGSILQRLKNHFWSHRVHVWGSGLIGQAPPFRTPHHIHAVRGRLTAAALRNRSIRVLGDPGLLCPLLLPDKASAKRWRVGIVPHYKDQQHPAVATFAKQAGVQVIDIFSETREFLSQISQCDFVLSSSLHGLIVADALQIPNGWIKLSDAVRGNDFKFADYYSVFGLETLRPLPFGPATTPAEVADWCATYQRPGLAEVQKQLYDTFPLR</sequence>
<dbReference type="Proteomes" id="UP000243205">
    <property type="component" value="Unassembled WGS sequence"/>
</dbReference>
<dbReference type="STRING" id="57664.SAMN05661003_10734"/>
<dbReference type="AlphaFoldDB" id="A0A1G7BST6"/>
<protein>
    <submittedName>
        <fullName evidence="2">Polysaccharide pyruvyl transferase</fullName>
    </submittedName>
</protein>
<name>A0A1G7BST6_9BACT</name>
<organism evidence="2 3">
    <name type="scientific">Desulfuromonas thiophila</name>
    <dbReference type="NCBI Taxonomy" id="57664"/>
    <lineage>
        <taxon>Bacteria</taxon>
        <taxon>Pseudomonadati</taxon>
        <taxon>Thermodesulfobacteriota</taxon>
        <taxon>Desulfuromonadia</taxon>
        <taxon>Desulfuromonadales</taxon>
        <taxon>Desulfuromonadaceae</taxon>
        <taxon>Desulfuromonas</taxon>
    </lineage>
</organism>
<dbReference type="GO" id="GO:0016740">
    <property type="term" value="F:transferase activity"/>
    <property type="evidence" value="ECO:0007669"/>
    <property type="project" value="UniProtKB-KW"/>
</dbReference>
<evidence type="ECO:0000313" key="2">
    <source>
        <dbReference type="EMBL" id="SDE30129.1"/>
    </source>
</evidence>
<feature type="domain" description="Polysaccharide pyruvyl transferase" evidence="1">
    <location>
        <begin position="44"/>
        <end position="194"/>
    </location>
</feature>
<evidence type="ECO:0000313" key="3">
    <source>
        <dbReference type="Proteomes" id="UP000243205"/>
    </source>
</evidence>
<proteinExistence type="predicted"/>
<accession>A0A1G7BST6</accession>
<dbReference type="Pfam" id="PF04230">
    <property type="entry name" value="PS_pyruv_trans"/>
    <property type="match status" value="1"/>
</dbReference>
<dbReference type="InterPro" id="IPR007345">
    <property type="entry name" value="Polysacch_pyruvyl_Trfase"/>
</dbReference>
<reference evidence="3" key="1">
    <citation type="submission" date="2016-10" db="EMBL/GenBank/DDBJ databases">
        <authorList>
            <person name="Varghese N."/>
            <person name="Submissions S."/>
        </authorList>
    </citation>
    <scope>NUCLEOTIDE SEQUENCE [LARGE SCALE GENOMIC DNA]</scope>
    <source>
        <strain evidence="3">DSM 8987</strain>
    </source>
</reference>
<gene>
    <name evidence="2" type="ORF">SAMN05661003_10734</name>
</gene>